<dbReference type="PANTHER" id="PTHR12029:SF11">
    <property type="entry name" value="METHYLTRANSFERASE TARBP1-RELATED"/>
    <property type="match status" value="1"/>
</dbReference>
<protein>
    <submittedName>
        <fullName evidence="4">WGS project CCBQ000000000 data, contig 00017</fullName>
    </submittedName>
</protein>
<dbReference type="GO" id="GO:0030488">
    <property type="term" value="P:tRNA methylation"/>
    <property type="evidence" value="ECO:0007669"/>
    <property type="project" value="InterPro"/>
</dbReference>
<name>A0A0A8L6T1_9SACH</name>
<proteinExistence type="predicted"/>
<dbReference type="InterPro" id="IPR029026">
    <property type="entry name" value="tRNA_m1G_MTases_N"/>
</dbReference>
<evidence type="ECO:0000313" key="5">
    <source>
        <dbReference type="Proteomes" id="UP000031516"/>
    </source>
</evidence>
<dbReference type="Proteomes" id="UP000031516">
    <property type="component" value="Unassembled WGS sequence"/>
</dbReference>
<dbReference type="Gene3D" id="3.40.1280.10">
    <property type="match status" value="1"/>
</dbReference>
<dbReference type="InterPro" id="IPR016024">
    <property type="entry name" value="ARM-type_fold"/>
</dbReference>
<dbReference type="SUPFAM" id="SSF48371">
    <property type="entry name" value="ARM repeat"/>
    <property type="match status" value="1"/>
</dbReference>
<dbReference type="InterPro" id="IPR029028">
    <property type="entry name" value="Alpha/beta_knot_MTases"/>
</dbReference>
<evidence type="ECO:0000259" key="3">
    <source>
        <dbReference type="Pfam" id="PF00588"/>
    </source>
</evidence>
<feature type="domain" description="tRNA/rRNA methyltransferase SpoU type" evidence="3">
    <location>
        <begin position="1247"/>
        <end position="1389"/>
    </location>
</feature>
<keyword evidence="5" id="KW-1185">Reference proteome</keyword>
<evidence type="ECO:0000256" key="2">
    <source>
        <dbReference type="ARBA" id="ARBA00022679"/>
    </source>
</evidence>
<accession>A0A0A8L6T1</accession>
<dbReference type="GO" id="GO:0003723">
    <property type="term" value="F:RNA binding"/>
    <property type="evidence" value="ECO:0007669"/>
    <property type="project" value="InterPro"/>
</dbReference>
<reference evidence="4 5" key="1">
    <citation type="submission" date="2014-03" db="EMBL/GenBank/DDBJ databases">
        <title>The genome of Kluyveromyces dobzhanskii.</title>
        <authorList>
            <person name="Nystedt B."/>
            <person name="Astrom S."/>
        </authorList>
    </citation>
    <scope>NUCLEOTIDE SEQUENCE [LARGE SCALE GENOMIC DNA]</scope>
    <source>
        <strain evidence="4 5">CBS 2104</strain>
    </source>
</reference>
<keyword evidence="2" id="KW-0808">Transferase</keyword>
<comment type="caution">
    <text evidence="4">The sequence shown here is derived from an EMBL/GenBank/DDBJ whole genome shotgun (WGS) entry which is preliminary data.</text>
</comment>
<dbReference type="InterPro" id="IPR044748">
    <property type="entry name" value="Trm3/TARBP1_C"/>
</dbReference>
<dbReference type="InterPro" id="IPR001537">
    <property type="entry name" value="SpoU_MeTrfase"/>
</dbReference>
<sequence length="1397" mass="158465">MKQQKNILGKYIAPSVQNEILSSLFEADDYEGINSVISSVQLNEEVSVTAGDILSRKVEAATLQHFNSKDYGEIQKDEQLLSLLKICPKLKHSNRFIGDFLRSSLRSFVLENQSTLFDPRFQRSIEATDFLDKTTAQCGQSLDGKGLLDIIDVLVKGSVQGNSEETITSNVDIAKLLFLLSISKDDQLSVAATSLFKWWTSSFSHACRENAELDTSVWSLVQNVLEQNPSTALAKNSFTFCLRMLMEDGFSPASQMFAESTDFWYLIQYGLSHEVHEIKKIVLSLFKLTLQLAGCNKFAIDTCLIRYAGSKSQLDSWKRFTTLYEIVGIDTALNQCEAAAPDILAIFEDSNIDASWGLIIISTGLKATMESVRKFTLRLMLQVKNKSVFEANPELLREVFLPATLQASFFNVSDDHCEYGGKLAEFIAEIIVVSARKENMILLLLNVLHECRSMFDAGRIYVAYGILRGLEKLRTRVLSFEHIEVIKLLFMTECEENVLQTTNQSIFLKYLLYSNLSAPEFIHTLVIHVRSNNSYEYISRLMDNFRDFVIVNYGQSLEGYEVPADPLYEIFAYELFDIEPYDLSDKFLIEVVKADCNYSQISGEYYSFLSELVSMESDSYHEAKVILDLPQFTPAVYGAINPLPIFSKLLTEFSADKFDFFVALFGKVMESPSALSLTFEEQMNLYTVIVEHVHSKKIASFKYKDEIYSNFFKLVTVCIKSSFLNTEELSHLLEVIKENAENENGNYLGNLEITYLCQSILDVYIVPTVHVLTEDENRVSNDTLKIMCRIWDSLSQERLVLNQQPLHVALIKGIFHYTTFLSALNDASIFDLLLDYGLAILDQSHSRRTFKPTISQEIVNFMEMYGTLLPPQKNSSFVRLLTEVFIHESMNFNIYKLKPVIAKLFDSKLSINIDGGLYEYVYGAEEIFARANIVKALLLSSEQFKCQFLHTMLQEDPNMLKAKKKTDGPEEIQRVSKWQLSLLTIKSVDQDQLTDLCSTYIVPSLLEESSPLVRVYLEWFLAYNICATSTDSYENPMEKVMFQLLEDTSRPVLQTSVERLLFLALKASKETGQYTRLMDKFIEQLIFNCSSNKPLIRHFSNSLILLFFPAFKDDIKDHTLKSIISKLYKDAEKIQVQGRFRAGDANTWSIHNDLNLTSIFGGVLMKIMDHKVPYINSTIFRSIGIDESDFTIGSEESNLWLSKRENSSTNPKDLEKNSPLQTKSGAWEAVLDFDNQKTMESVTRSELIVVASLVDKAPNLGGICRLCDVLGVGTMTIHDIRVKQNSQFKSVAVTADRWMPIEEVPVDGILAYMNAKKLEGYTLIGLEQTDSSLQLDSDFKFPSKSLILLGTEAHGIPGHLLKELDICLEIKQSGVIRSMNIQTATAVIVHSYSIQHL</sequence>
<dbReference type="EMBL" id="CCBQ010000038">
    <property type="protein sequence ID" value="CDO94604.1"/>
    <property type="molecule type" value="Genomic_DNA"/>
</dbReference>
<dbReference type="SUPFAM" id="SSF75217">
    <property type="entry name" value="alpha/beta knot"/>
    <property type="match status" value="1"/>
</dbReference>
<organism evidence="4 5">
    <name type="scientific">Kluyveromyces dobzhanskii CBS 2104</name>
    <dbReference type="NCBI Taxonomy" id="1427455"/>
    <lineage>
        <taxon>Eukaryota</taxon>
        <taxon>Fungi</taxon>
        <taxon>Dikarya</taxon>
        <taxon>Ascomycota</taxon>
        <taxon>Saccharomycotina</taxon>
        <taxon>Saccharomycetes</taxon>
        <taxon>Saccharomycetales</taxon>
        <taxon>Saccharomycetaceae</taxon>
        <taxon>Kluyveromyces</taxon>
    </lineage>
</organism>
<dbReference type="FunFam" id="3.40.1280.10:FF:000022">
    <property type="entry name" value="Trm3p"/>
    <property type="match status" value="1"/>
</dbReference>
<dbReference type="CDD" id="cd18091">
    <property type="entry name" value="SpoU-like_TRM3-like"/>
    <property type="match status" value="1"/>
</dbReference>
<dbReference type="Pfam" id="PF00588">
    <property type="entry name" value="SpoU_methylase"/>
    <property type="match status" value="1"/>
</dbReference>
<dbReference type="OrthoDB" id="241340at2759"/>
<gene>
    <name evidence="4" type="ORF">KLDO_g2863</name>
</gene>
<evidence type="ECO:0000313" key="4">
    <source>
        <dbReference type="EMBL" id="CDO94604.1"/>
    </source>
</evidence>
<keyword evidence="1" id="KW-0489">Methyltransferase</keyword>
<evidence type="ECO:0000256" key="1">
    <source>
        <dbReference type="ARBA" id="ARBA00022603"/>
    </source>
</evidence>
<dbReference type="PANTHER" id="PTHR12029">
    <property type="entry name" value="RNA METHYLTRANSFERASE"/>
    <property type="match status" value="1"/>
</dbReference>
<dbReference type="InterPro" id="IPR045330">
    <property type="entry name" value="TRM3/TARBP1"/>
</dbReference>
<dbReference type="GO" id="GO:0016423">
    <property type="term" value="F:tRNA (guanine) methyltransferase activity"/>
    <property type="evidence" value="ECO:0007669"/>
    <property type="project" value="InterPro"/>
</dbReference>